<dbReference type="Gene3D" id="1.50.10.100">
    <property type="entry name" value="Chondroitin AC/alginate lyase"/>
    <property type="match status" value="1"/>
</dbReference>
<feature type="domain" description="Heparin-sulfate lyase N-terminal" evidence="6">
    <location>
        <begin position="1"/>
        <end position="83"/>
    </location>
</feature>
<dbReference type="PANTHER" id="PTHR39210">
    <property type="entry name" value="HEPARIN-SULFATE LYASE"/>
    <property type="match status" value="1"/>
</dbReference>
<evidence type="ECO:0000256" key="1">
    <source>
        <dbReference type="ARBA" id="ARBA00004418"/>
    </source>
</evidence>
<dbReference type="InterPro" id="IPR012480">
    <property type="entry name" value="Hepar_II_III_C"/>
</dbReference>
<feature type="domain" description="Heparinase II/III-like C-terminal" evidence="5">
    <location>
        <begin position="129"/>
        <end position="302"/>
    </location>
</feature>
<sequence length="336" mass="37144">AVEGLNIEFATQILADGVHLERSAGYHDWMCQVYLSLWRLGRRRGELGLELPDERIARMHAYTLHHTKPNGTGCGFNDAHGRARTDEAGEAALAKTVERHRSLLAEAGLDEAIPRAGLFTTAGQAFYRTGFSPDDLWWAFDASGWGGGHMHLSRLSVEMHAGRRTVLPDPGIFDYEMSNPFAAVGKGTPAHSTMNVDLANQADVDATMLRAIDLPQAVVVQGRYEAGYWPGEYKWRFEAGRGRGFAGTHDRTVIWLKDRAMIVLDALMHDGLAPAYLHWVSDDVPIEWDADEMVLTTDDPEGNVRLQICPIGPGPVAAEIRRGETDPHLGWVARRA</sequence>
<dbReference type="SUPFAM" id="SSF48230">
    <property type="entry name" value="Chondroitin AC/alginate lyase"/>
    <property type="match status" value="1"/>
</dbReference>
<evidence type="ECO:0000256" key="2">
    <source>
        <dbReference type="ARBA" id="ARBA00022729"/>
    </source>
</evidence>
<dbReference type="InterPro" id="IPR031680">
    <property type="entry name" value="Hepar_II_III_N"/>
</dbReference>
<dbReference type="PANTHER" id="PTHR39210:SF1">
    <property type="entry name" value="HEPARIN-SULFATE LYASE"/>
    <property type="match status" value="1"/>
</dbReference>
<feature type="non-terminal residue" evidence="7">
    <location>
        <position position="336"/>
    </location>
</feature>
<gene>
    <name evidence="7" type="ORF">LCGC14_3151550</name>
</gene>
<evidence type="ECO:0000256" key="4">
    <source>
        <dbReference type="ARBA" id="ARBA00023239"/>
    </source>
</evidence>
<dbReference type="Gene3D" id="2.70.98.70">
    <property type="match status" value="1"/>
</dbReference>
<evidence type="ECO:0000313" key="7">
    <source>
        <dbReference type="EMBL" id="KKK47798.1"/>
    </source>
</evidence>
<dbReference type="GO" id="GO:0016829">
    <property type="term" value="F:lyase activity"/>
    <property type="evidence" value="ECO:0007669"/>
    <property type="project" value="UniProtKB-KW"/>
</dbReference>
<dbReference type="AlphaFoldDB" id="A0A0F8VTU8"/>
<keyword evidence="2" id="KW-0732">Signal</keyword>
<comment type="caution">
    <text evidence="7">The sequence shown here is derived from an EMBL/GenBank/DDBJ whole genome shotgun (WGS) entry which is preliminary data.</text>
</comment>
<accession>A0A0F8VTU8</accession>
<dbReference type="Pfam" id="PF16889">
    <property type="entry name" value="Hepar_II_III_N"/>
    <property type="match status" value="1"/>
</dbReference>
<name>A0A0F8VTU8_9ZZZZ</name>
<keyword evidence="3" id="KW-0574">Periplasm</keyword>
<dbReference type="Pfam" id="PF07940">
    <property type="entry name" value="Hepar_II_III_C"/>
    <property type="match status" value="1"/>
</dbReference>
<dbReference type="GO" id="GO:0042597">
    <property type="term" value="C:periplasmic space"/>
    <property type="evidence" value="ECO:0007669"/>
    <property type="project" value="UniProtKB-SubCell"/>
</dbReference>
<keyword evidence="4" id="KW-0456">Lyase</keyword>
<dbReference type="EMBL" id="LAZR01069389">
    <property type="protein sequence ID" value="KKK47798.1"/>
    <property type="molecule type" value="Genomic_DNA"/>
</dbReference>
<feature type="non-terminal residue" evidence="7">
    <location>
        <position position="1"/>
    </location>
</feature>
<evidence type="ECO:0000256" key="3">
    <source>
        <dbReference type="ARBA" id="ARBA00022764"/>
    </source>
</evidence>
<evidence type="ECO:0000259" key="5">
    <source>
        <dbReference type="Pfam" id="PF07940"/>
    </source>
</evidence>
<organism evidence="7">
    <name type="scientific">marine sediment metagenome</name>
    <dbReference type="NCBI Taxonomy" id="412755"/>
    <lineage>
        <taxon>unclassified sequences</taxon>
        <taxon>metagenomes</taxon>
        <taxon>ecological metagenomes</taxon>
    </lineage>
</organism>
<comment type="subcellular location">
    <subcellularLocation>
        <location evidence="1">Periplasm</location>
    </subcellularLocation>
</comment>
<reference evidence="7" key="1">
    <citation type="journal article" date="2015" name="Nature">
        <title>Complex archaea that bridge the gap between prokaryotes and eukaryotes.</title>
        <authorList>
            <person name="Spang A."/>
            <person name="Saw J.H."/>
            <person name="Jorgensen S.L."/>
            <person name="Zaremba-Niedzwiedzka K."/>
            <person name="Martijn J."/>
            <person name="Lind A.E."/>
            <person name="van Eijk R."/>
            <person name="Schleper C."/>
            <person name="Guy L."/>
            <person name="Ettema T.J."/>
        </authorList>
    </citation>
    <scope>NUCLEOTIDE SEQUENCE</scope>
</reference>
<proteinExistence type="predicted"/>
<protein>
    <submittedName>
        <fullName evidence="7">Uncharacterized protein</fullName>
    </submittedName>
</protein>
<evidence type="ECO:0000259" key="6">
    <source>
        <dbReference type="Pfam" id="PF16889"/>
    </source>
</evidence>
<dbReference type="InterPro" id="IPR008929">
    <property type="entry name" value="Chondroitin_lyas"/>
</dbReference>